<dbReference type="AlphaFoldDB" id="A0ABD2NZ93"/>
<keyword evidence="4" id="KW-1185">Reference proteome</keyword>
<comment type="caution">
    <text evidence="3">The sequence shown here is derived from an EMBL/GenBank/DDBJ whole genome shotgun (WGS) entry which is preliminary data.</text>
</comment>
<organism evidence="3 4">
    <name type="scientific">Cryptolaemus montrouzieri</name>
    <dbReference type="NCBI Taxonomy" id="559131"/>
    <lineage>
        <taxon>Eukaryota</taxon>
        <taxon>Metazoa</taxon>
        <taxon>Ecdysozoa</taxon>
        <taxon>Arthropoda</taxon>
        <taxon>Hexapoda</taxon>
        <taxon>Insecta</taxon>
        <taxon>Pterygota</taxon>
        <taxon>Neoptera</taxon>
        <taxon>Endopterygota</taxon>
        <taxon>Coleoptera</taxon>
        <taxon>Polyphaga</taxon>
        <taxon>Cucujiformia</taxon>
        <taxon>Coccinelloidea</taxon>
        <taxon>Coccinellidae</taxon>
        <taxon>Scymninae</taxon>
        <taxon>Scymnini</taxon>
        <taxon>Cryptolaemus</taxon>
    </lineage>
</organism>
<proteinExistence type="predicted"/>
<gene>
    <name evidence="3" type="ORF">HHI36_018196</name>
</gene>
<dbReference type="InterPro" id="IPR048367">
    <property type="entry name" value="TNP-like_RNaseH_C"/>
</dbReference>
<dbReference type="PANTHER" id="PTHR47577:SF2">
    <property type="entry name" value="THAP DOMAIN CONTAINING 9"/>
    <property type="match status" value="1"/>
</dbReference>
<dbReference type="Pfam" id="PF21789">
    <property type="entry name" value="TNP-like_RNaseH_C"/>
    <property type="match status" value="1"/>
</dbReference>
<protein>
    <recommendedName>
        <fullName evidence="5">Transposable element P transposase</fullName>
    </recommendedName>
</protein>
<feature type="domain" description="Transposable element P transposase-like RNase H C-terminal" evidence="2">
    <location>
        <begin position="138"/>
        <end position="168"/>
    </location>
</feature>
<evidence type="ECO:0000313" key="4">
    <source>
        <dbReference type="Proteomes" id="UP001516400"/>
    </source>
</evidence>
<reference evidence="3 4" key="1">
    <citation type="journal article" date="2021" name="BMC Biol.">
        <title>Horizontally acquired antibacterial genes associated with adaptive radiation of ladybird beetles.</title>
        <authorList>
            <person name="Li H.S."/>
            <person name="Tang X.F."/>
            <person name="Huang Y.H."/>
            <person name="Xu Z.Y."/>
            <person name="Chen M.L."/>
            <person name="Du X.Y."/>
            <person name="Qiu B.Y."/>
            <person name="Chen P.T."/>
            <person name="Zhang W."/>
            <person name="Slipinski A."/>
            <person name="Escalona H.E."/>
            <person name="Waterhouse R.M."/>
            <person name="Zwick A."/>
            <person name="Pang H."/>
        </authorList>
    </citation>
    <scope>NUCLEOTIDE SEQUENCE [LARGE SCALE GENOMIC DNA]</scope>
    <source>
        <strain evidence="3">SYSU2018</strain>
    </source>
</reference>
<dbReference type="EMBL" id="JABFTP020000165">
    <property type="protein sequence ID" value="KAL3284026.1"/>
    <property type="molecule type" value="Genomic_DNA"/>
</dbReference>
<feature type="non-terminal residue" evidence="3">
    <location>
        <position position="1"/>
    </location>
</feature>
<dbReference type="InterPro" id="IPR048366">
    <property type="entry name" value="TNP-like_GBD"/>
</dbReference>
<accession>A0ABD2NZ93</accession>
<evidence type="ECO:0000259" key="2">
    <source>
        <dbReference type="Pfam" id="PF21789"/>
    </source>
</evidence>
<dbReference type="Proteomes" id="UP001516400">
    <property type="component" value="Unassembled WGS sequence"/>
</dbReference>
<evidence type="ECO:0000259" key="1">
    <source>
        <dbReference type="Pfam" id="PF21788"/>
    </source>
</evidence>
<evidence type="ECO:0000313" key="3">
    <source>
        <dbReference type="EMBL" id="KAL3284026.1"/>
    </source>
</evidence>
<sequence>DSRMKMKVKVAAAQLSYSVAACIETWVASGNLPSEAVHTAEFVHKVDSLFDSLNGYSFSVPEGKPLKGVLKRDSPHIEYWSKMLLELRNWKLIDKRNNKDVTNQFHFIKGWQITIRSIIYLWHRLQKVGFKYFSLRSFNQDPLENLFCIIRQHGVGNTNPTCHQFIAALKTSVINGLTSPIINGNCKKDDCENLNDLSFFLQTNSQNILTDSADSEPSVPEEYNEIFGNLPTPITDNYATYYVAGYLLRKITVPECHVCKEELFCEVPQQQHTFITFKEFCDNKSKLTYPSVKVSQFLEDIHNRLYFFLNSQGHQENLALRFKDIYKSHFSQFDFCQLHSVKDEIFERATRLLIFKFIKDKKKETVTSGTESKSKRFRNK</sequence>
<feature type="domain" description="Transposable element P transposase-like GTP-binding insertion" evidence="1">
    <location>
        <begin position="3"/>
        <end position="58"/>
    </location>
</feature>
<evidence type="ECO:0008006" key="5">
    <source>
        <dbReference type="Google" id="ProtNLM"/>
    </source>
</evidence>
<name>A0ABD2NZ93_9CUCU</name>
<dbReference type="PANTHER" id="PTHR47577">
    <property type="entry name" value="THAP DOMAIN-CONTAINING PROTEIN 6"/>
    <property type="match status" value="1"/>
</dbReference>
<dbReference type="Pfam" id="PF21788">
    <property type="entry name" value="TNP-like_GBD"/>
    <property type="match status" value="1"/>
</dbReference>